<evidence type="ECO:0000256" key="2">
    <source>
        <dbReference type="ARBA" id="ARBA00010992"/>
    </source>
</evidence>
<evidence type="ECO:0000256" key="3">
    <source>
        <dbReference type="ARBA" id="ARBA00022448"/>
    </source>
</evidence>
<feature type="transmembrane region" description="Helical" evidence="8">
    <location>
        <begin position="229"/>
        <end position="250"/>
    </location>
</feature>
<feature type="transmembrane region" description="Helical" evidence="8">
    <location>
        <begin position="63"/>
        <end position="83"/>
    </location>
</feature>
<dbReference type="EMBL" id="JAGPXD010000002">
    <property type="protein sequence ID" value="KAH7367631.1"/>
    <property type="molecule type" value="Genomic_DNA"/>
</dbReference>
<dbReference type="OrthoDB" id="6133115at2759"/>
<dbReference type="InterPro" id="IPR050360">
    <property type="entry name" value="MFS_Sugar_Transporters"/>
</dbReference>
<evidence type="ECO:0000256" key="8">
    <source>
        <dbReference type="SAM" id="Phobius"/>
    </source>
</evidence>
<organism evidence="10 11">
    <name type="scientific">Plectosphaerella cucumerina</name>
    <dbReference type="NCBI Taxonomy" id="40658"/>
    <lineage>
        <taxon>Eukaryota</taxon>
        <taxon>Fungi</taxon>
        <taxon>Dikarya</taxon>
        <taxon>Ascomycota</taxon>
        <taxon>Pezizomycotina</taxon>
        <taxon>Sordariomycetes</taxon>
        <taxon>Hypocreomycetidae</taxon>
        <taxon>Glomerellales</taxon>
        <taxon>Plectosphaerellaceae</taxon>
        <taxon>Plectosphaerella</taxon>
    </lineage>
</organism>
<dbReference type="InterPro" id="IPR020846">
    <property type="entry name" value="MFS_dom"/>
</dbReference>
<evidence type="ECO:0000256" key="6">
    <source>
        <dbReference type="ARBA" id="ARBA00023136"/>
    </source>
</evidence>
<feature type="transmembrane region" description="Helical" evidence="8">
    <location>
        <begin position="361"/>
        <end position="378"/>
    </location>
</feature>
<proteinExistence type="inferred from homology"/>
<dbReference type="GO" id="GO:0005351">
    <property type="term" value="F:carbohydrate:proton symporter activity"/>
    <property type="evidence" value="ECO:0007669"/>
    <property type="project" value="TreeGrafter"/>
</dbReference>
<protein>
    <recommendedName>
        <fullName evidence="9">Major facilitator superfamily (MFS) profile domain-containing protein</fullName>
    </recommendedName>
</protein>
<comment type="similarity">
    <text evidence="2 7">Belongs to the major facilitator superfamily. Sugar transporter (TC 2.A.1.1) family.</text>
</comment>
<keyword evidence="3 7" id="KW-0813">Transport</keyword>
<dbReference type="PROSITE" id="PS50850">
    <property type="entry name" value="MFS"/>
    <property type="match status" value="1"/>
</dbReference>
<evidence type="ECO:0000313" key="11">
    <source>
        <dbReference type="Proteomes" id="UP000813385"/>
    </source>
</evidence>
<keyword evidence="5 8" id="KW-1133">Transmembrane helix</keyword>
<feature type="transmembrane region" description="Helical" evidence="8">
    <location>
        <begin position="103"/>
        <end position="126"/>
    </location>
</feature>
<feature type="transmembrane region" description="Helical" evidence="8">
    <location>
        <begin position="138"/>
        <end position="156"/>
    </location>
</feature>
<feature type="transmembrane region" description="Helical" evidence="8">
    <location>
        <begin position="454"/>
        <end position="473"/>
    </location>
</feature>
<comment type="caution">
    <text evidence="10">The sequence shown here is derived from an EMBL/GenBank/DDBJ whole genome shotgun (WGS) entry which is preliminary data.</text>
</comment>
<dbReference type="PANTHER" id="PTHR48022:SF64">
    <property type="entry name" value="MAJOR FACILITATOR SUPERFAMILY (MFS) PROFILE DOMAIN-CONTAINING PROTEIN"/>
    <property type="match status" value="1"/>
</dbReference>
<evidence type="ECO:0000256" key="1">
    <source>
        <dbReference type="ARBA" id="ARBA00004141"/>
    </source>
</evidence>
<dbReference type="InterPro" id="IPR005829">
    <property type="entry name" value="Sugar_transporter_CS"/>
</dbReference>
<evidence type="ECO:0000256" key="5">
    <source>
        <dbReference type="ARBA" id="ARBA00022989"/>
    </source>
</evidence>
<reference evidence="10" key="1">
    <citation type="journal article" date="2021" name="Nat. Commun.">
        <title>Genetic determinants of endophytism in the Arabidopsis root mycobiome.</title>
        <authorList>
            <person name="Mesny F."/>
            <person name="Miyauchi S."/>
            <person name="Thiergart T."/>
            <person name="Pickel B."/>
            <person name="Atanasova L."/>
            <person name="Karlsson M."/>
            <person name="Huettel B."/>
            <person name="Barry K.W."/>
            <person name="Haridas S."/>
            <person name="Chen C."/>
            <person name="Bauer D."/>
            <person name="Andreopoulos W."/>
            <person name="Pangilinan J."/>
            <person name="LaButti K."/>
            <person name="Riley R."/>
            <person name="Lipzen A."/>
            <person name="Clum A."/>
            <person name="Drula E."/>
            <person name="Henrissat B."/>
            <person name="Kohler A."/>
            <person name="Grigoriev I.V."/>
            <person name="Martin F.M."/>
            <person name="Hacquard S."/>
        </authorList>
    </citation>
    <scope>NUCLEOTIDE SEQUENCE</scope>
    <source>
        <strain evidence="10">MPI-CAGE-AT-0016</strain>
    </source>
</reference>
<dbReference type="Gene3D" id="1.20.1250.20">
    <property type="entry name" value="MFS general substrate transporter like domains"/>
    <property type="match status" value="1"/>
</dbReference>
<feature type="transmembrane region" description="Helical" evidence="8">
    <location>
        <begin position="319"/>
        <end position="341"/>
    </location>
</feature>
<feature type="transmembrane region" description="Helical" evidence="8">
    <location>
        <begin position="196"/>
        <end position="217"/>
    </location>
</feature>
<dbReference type="Proteomes" id="UP000813385">
    <property type="component" value="Unassembled WGS sequence"/>
</dbReference>
<dbReference type="InterPro" id="IPR005828">
    <property type="entry name" value="MFS_sugar_transport-like"/>
</dbReference>
<dbReference type="NCBIfam" id="TIGR00879">
    <property type="entry name" value="SP"/>
    <property type="match status" value="1"/>
</dbReference>
<sequence>MPMYITGGHDHSLRPLSPGFSSSLLSQVFTMASFPSLDSPPARSLADILAEPRSAKSTFTVNLVKLYAALVPACLVVSATNGYDGSLLNGLQGVTQWQQQFGAPKGALLGIISASYPLGAILSTPFSAPIADRFGRRWPILIGSLIMIVGTIVQAFTDTVGGFLGGRLIVGFGITLALAPAPVLISELVHPAHRSVFTGMYNTSFYVGSILAAWVTYGSTRGMTGNWTWRLPTILQAMPATFQVIFIWMLDESPRWLVYRDRHEEAFAVLVKIHGNGDVNDPLVLAEFHEMNVAITREKEEKTSSWKLFFTTKANRRRFLVVSLLAVFGQWSGNGLVAYYLTKILESVGVTSQKEKLVLNGVLQVVNYVVAITAAFLTHRVRRRVMFVGGGIAMWLTFSALAICIAVFIEKNSAAAGKAAIGFIFIYYSAYNFCLNPLAYLYPTEILPFRLRAAGISVLVFFNKGALFFNQFVNPIGMDSLSWKYYIVYIVWLVVEVLCFYFLFPETKGLTLENAGHLFEEREGASGLMESKLGDVESSAVSGKDLSTVQHVR</sequence>
<dbReference type="InterPro" id="IPR036259">
    <property type="entry name" value="MFS_trans_sf"/>
</dbReference>
<evidence type="ECO:0000259" key="9">
    <source>
        <dbReference type="PROSITE" id="PS50850"/>
    </source>
</evidence>
<dbReference type="SUPFAM" id="SSF103473">
    <property type="entry name" value="MFS general substrate transporter"/>
    <property type="match status" value="1"/>
</dbReference>
<evidence type="ECO:0000256" key="4">
    <source>
        <dbReference type="ARBA" id="ARBA00022692"/>
    </source>
</evidence>
<feature type="domain" description="Major facilitator superfamily (MFS) profile" evidence="9">
    <location>
        <begin position="70"/>
        <end position="508"/>
    </location>
</feature>
<dbReference type="FunFam" id="1.20.1250.20:FF:000117">
    <property type="entry name" value="MFS hexose transporter"/>
    <property type="match status" value="1"/>
</dbReference>
<feature type="transmembrane region" description="Helical" evidence="8">
    <location>
        <begin position="168"/>
        <end position="189"/>
    </location>
</feature>
<gene>
    <name evidence="10" type="ORF">B0T11DRAFT_275703</name>
</gene>
<feature type="transmembrane region" description="Helical" evidence="8">
    <location>
        <begin position="485"/>
        <end position="504"/>
    </location>
</feature>
<comment type="subcellular location">
    <subcellularLocation>
        <location evidence="1">Membrane</location>
        <topology evidence="1">Multi-pass membrane protein</topology>
    </subcellularLocation>
</comment>
<name>A0A8K0TL84_9PEZI</name>
<dbReference type="PANTHER" id="PTHR48022">
    <property type="entry name" value="PLASTIDIC GLUCOSE TRANSPORTER 4"/>
    <property type="match status" value="1"/>
</dbReference>
<dbReference type="GO" id="GO:0016020">
    <property type="term" value="C:membrane"/>
    <property type="evidence" value="ECO:0007669"/>
    <property type="project" value="UniProtKB-SubCell"/>
</dbReference>
<keyword evidence="4 8" id="KW-0812">Transmembrane</keyword>
<evidence type="ECO:0000313" key="10">
    <source>
        <dbReference type="EMBL" id="KAH7367631.1"/>
    </source>
</evidence>
<keyword evidence="6 8" id="KW-0472">Membrane</keyword>
<dbReference type="Pfam" id="PF00083">
    <property type="entry name" value="Sugar_tr"/>
    <property type="match status" value="1"/>
</dbReference>
<dbReference type="InterPro" id="IPR003663">
    <property type="entry name" value="Sugar/inositol_transpt"/>
</dbReference>
<evidence type="ECO:0000256" key="7">
    <source>
        <dbReference type="RuleBase" id="RU003346"/>
    </source>
</evidence>
<accession>A0A8K0TL84</accession>
<feature type="transmembrane region" description="Helical" evidence="8">
    <location>
        <begin position="421"/>
        <end position="442"/>
    </location>
</feature>
<keyword evidence="11" id="KW-1185">Reference proteome</keyword>
<feature type="transmembrane region" description="Helical" evidence="8">
    <location>
        <begin position="385"/>
        <end position="409"/>
    </location>
</feature>
<dbReference type="PRINTS" id="PR00171">
    <property type="entry name" value="SUGRTRNSPORT"/>
</dbReference>
<dbReference type="AlphaFoldDB" id="A0A8K0TL84"/>
<dbReference type="PROSITE" id="PS00216">
    <property type="entry name" value="SUGAR_TRANSPORT_1"/>
    <property type="match status" value="1"/>
</dbReference>